<evidence type="ECO:0000256" key="1">
    <source>
        <dbReference type="SAM" id="MobiDB-lite"/>
    </source>
</evidence>
<dbReference type="PhylomeDB" id="A0A0G4ER24"/>
<dbReference type="EMBL" id="CDMY01000287">
    <property type="protein sequence ID" value="CEL99710.1"/>
    <property type="molecule type" value="Genomic_DNA"/>
</dbReference>
<dbReference type="Proteomes" id="UP000041254">
    <property type="component" value="Unassembled WGS sequence"/>
</dbReference>
<dbReference type="VEuPathDB" id="CryptoDB:Vbra_8018"/>
<protein>
    <submittedName>
        <fullName evidence="2">Uncharacterized protein</fullName>
    </submittedName>
</protein>
<dbReference type="AlphaFoldDB" id="A0A0G4ER24"/>
<feature type="region of interest" description="Disordered" evidence="1">
    <location>
        <begin position="65"/>
        <end position="87"/>
    </location>
</feature>
<keyword evidence="3" id="KW-1185">Reference proteome</keyword>
<name>A0A0G4ER24_VITBC</name>
<evidence type="ECO:0000313" key="2">
    <source>
        <dbReference type="EMBL" id="CEL99710.1"/>
    </source>
</evidence>
<accession>A0A0G4ER24</accession>
<gene>
    <name evidence="2" type="ORF">Vbra_8018</name>
</gene>
<feature type="compositionally biased region" description="Polar residues" evidence="1">
    <location>
        <begin position="69"/>
        <end position="80"/>
    </location>
</feature>
<dbReference type="InParanoid" id="A0A0G4ER24"/>
<evidence type="ECO:0000313" key="3">
    <source>
        <dbReference type="Proteomes" id="UP000041254"/>
    </source>
</evidence>
<reference evidence="2 3" key="1">
    <citation type="submission" date="2014-11" db="EMBL/GenBank/DDBJ databases">
        <authorList>
            <person name="Zhu J."/>
            <person name="Qi W."/>
            <person name="Song R."/>
        </authorList>
    </citation>
    <scope>NUCLEOTIDE SEQUENCE [LARGE SCALE GENOMIC DNA]</scope>
</reference>
<organism evidence="2 3">
    <name type="scientific">Vitrella brassicaformis (strain CCMP3155)</name>
    <dbReference type="NCBI Taxonomy" id="1169540"/>
    <lineage>
        <taxon>Eukaryota</taxon>
        <taxon>Sar</taxon>
        <taxon>Alveolata</taxon>
        <taxon>Colpodellida</taxon>
        <taxon>Vitrellaceae</taxon>
        <taxon>Vitrella</taxon>
    </lineage>
</organism>
<proteinExistence type="predicted"/>
<sequence length="162" mass="18265">MKHIHLLDAVLNEDGTIKDRYRRAFIERCGMMSLRRARKFREKLLREWGGAARLRRLEALGSRLLPPVEQTSPSGGQQLTDPLLHRKSPNVRGSYRLFLLTDKATSPFLAYSHVLREEGADSVSVSVGAFCDEGAPYDATRELFVRCVGAEMGMRLCEEIDG</sequence>